<gene>
    <name evidence="1" type="ordered locus">MycrhN_2982</name>
</gene>
<sequence>MDVEVRYIQGCPSVTVTRERLALALDAVGHPDTDVRLRLVRSVEEAQELGFVGSPTVLVDGTDLFATTEAAIGLSCRLYRDGAAVSGSPSVEQLTDALAERLRTG</sequence>
<dbReference type="eggNOG" id="COG3339">
    <property type="taxonomic scope" value="Bacteria"/>
</dbReference>
<organism evidence="1 2">
    <name type="scientific">Mycolicibacterium rhodesiae (strain NBB3)</name>
    <name type="common">Mycobacterium rhodesiae</name>
    <dbReference type="NCBI Taxonomy" id="710685"/>
    <lineage>
        <taxon>Bacteria</taxon>
        <taxon>Bacillati</taxon>
        <taxon>Actinomycetota</taxon>
        <taxon>Actinomycetes</taxon>
        <taxon>Mycobacteriales</taxon>
        <taxon>Mycobacteriaceae</taxon>
        <taxon>Mycolicibacterium</taxon>
    </lineage>
</organism>
<proteinExistence type="predicted"/>
<dbReference type="Proteomes" id="UP000005442">
    <property type="component" value="Chromosome"/>
</dbReference>
<dbReference type="KEGG" id="mrh:MycrhN_2982"/>
<evidence type="ECO:0000313" key="2">
    <source>
        <dbReference type="Proteomes" id="UP000005442"/>
    </source>
</evidence>
<evidence type="ECO:0008006" key="3">
    <source>
        <dbReference type="Google" id="ProtNLM"/>
    </source>
</evidence>
<dbReference type="PATRIC" id="fig|710685.3.peg.2979"/>
<accession>G8RKC7</accession>
<name>G8RKC7_MYCRN</name>
<keyword evidence="2" id="KW-1185">Reference proteome</keyword>
<evidence type="ECO:0000313" key="1">
    <source>
        <dbReference type="EMBL" id="AEV73529.1"/>
    </source>
</evidence>
<dbReference type="EMBL" id="CP003169">
    <property type="protein sequence ID" value="AEV73529.1"/>
    <property type="molecule type" value="Genomic_DNA"/>
</dbReference>
<dbReference type="HOGENOM" id="CLU_133764_1_0_11"/>
<reference evidence="1 2" key="1">
    <citation type="submission" date="2011-12" db="EMBL/GenBank/DDBJ databases">
        <title>Complete sequence of Mycobacterium rhodesiae NBB3.</title>
        <authorList>
            <consortium name="US DOE Joint Genome Institute"/>
            <person name="Lucas S."/>
            <person name="Han J."/>
            <person name="Lapidus A."/>
            <person name="Cheng J.-F."/>
            <person name="Goodwin L."/>
            <person name="Pitluck S."/>
            <person name="Peters L."/>
            <person name="Mikhailova N."/>
            <person name="Gu W."/>
            <person name="Detter J.C."/>
            <person name="Han C."/>
            <person name="Tapia R."/>
            <person name="Land M."/>
            <person name="Hauser L."/>
            <person name="Kyrpides N."/>
            <person name="Ivanova N."/>
            <person name="Pagani I."/>
            <person name="Mattes T."/>
            <person name="Holmes A."/>
            <person name="Rutledge P."/>
            <person name="Paulsen I."/>
            <person name="Coleman N."/>
            <person name="Woyke T."/>
        </authorList>
    </citation>
    <scope>NUCLEOTIDE SEQUENCE [LARGE SCALE GENOMIC DNA]</scope>
    <source>
        <strain evidence="1 2">NBB3</strain>
    </source>
</reference>
<dbReference type="AlphaFoldDB" id="G8RKC7"/>
<protein>
    <recommendedName>
        <fullName evidence="3">Thioredoxin family protein</fullName>
    </recommendedName>
</protein>